<sequence length="133" mass="15426">MQPGENGVTEMDIALLHEDDDEGVRAHDRNIYKLDGYLEDISPAIDHNPMLRDDRYNPERVITQREQEDEGERKIQNMLEAIEDLESQQQALIKKKYVDDRSNVDIAAEEGVTEAAIRGKLGRIHKRLRKKME</sequence>
<keyword evidence="1" id="KW-0175">Coiled coil</keyword>
<proteinExistence type="predicted"/>
<evidence type="ECO:0000313" key="5">
    <source>
        <dbReference type="Proteomes" id="UP000000271"/>
    </source>
</evidence>
<dbReference type="Gene3D" id="1.10.10.10">
    <property type="entry name" value="Winged helix-like DNA-binding domain superfamily/Winged helix DNA-binding domain"/>
    <property type="match status" value="1"/>
</dbReference>
<keyword evidence="5" id="KW-1185">Reference proteome</keyword>
<reference evidence="4" key="1">
    <citation type="submission" date="2009-10" db="EMBL/GenBank/DDBJ databases">
        <title>Complete sequence of Bacillus selenitireducens MLS10.</title>
        <authorList>
            <consortium name="US DOE Joint Genome Institute"/>
            <person name="Lucas S."/>
            <person name="Copeland A."/>
            <person name="Lapidus A."/>
            <person name="Glavina del Rio T."/>
            <person name="Dalin E."/>
            <person name="Tice H."/>
            <person name="Bruce D."/>
            <person name="Goodwin L."/>
            <person name="Pitluck S."/>
            <person name="Sims D."/>
            <person name="Brettin T."/>
            <person name="Detter J.C."/>
            <person name="Han C."/>
            <person name="Larimer F."/>
            <person name="Land M."/>
            <person name="Hauser L."/>
            <person name="Kyrpides N."/>
            <person name="Ovchinnikova G."/>
            <person name="Stolz J."/>
        </authorList>
    </citation>
    <scope>NUCLEOTIDE SEQUENCE [LARGE SCALE GENOMIC DNA]</scope>
    <source>
        <strain evidence="4">MLS10</strain>
    </source>
</reference>
<dbReference type="KEGG" id="bse:Bsel_0766"/>
<protein>
    <submittedName>
        <fullName evidence="4">RNA polymerase, sigma 28 subunit, FliA/WhiG subfamily</fullName>
    </submittedName>
</protein>
<accession>D6XYY7</accession>
<dbReference type="HOGENOM" id="CLU_1624233_0_0_9"/>
<dbReference type="eggNOG" id="COG1595">
    <property type="taxonomic scope" value="Bacteria"/>
</dbReference>
<dbReference type="InterPro" id="IPR013249">
    <property type="entry name" value="RNA_pol_sigma70_r4_t2"/>
</dbReference>
<organism evidence="4 5">
    <name type="scientific">Bacillus selenitireducens (strain ATCC 700615 / DSM 15326 / MLS10)</name>
    <dbReference type="NCBI Taxonomy" id="439292"/>
    <lineage>
        <taxon>Bacteria</taxon>
        <taxon>Bacillati</taxon>
        <taxon>Bacillota</taxon>
        <taxon>Bacilli</taxon>
        <taxon>Bacillales</taxon>
        <taxon>Bacillaceae</taxon>
        <taxon>Salisediminibacterium</taxon>
    </lineage>
</organism>
<dbReference type="GO" id="GO:0006352">
    <property type="term" value="P:DNA-templated transcription initiation"/>
    <property type="evidence" value="ECO:0007669"/>
    <property type="project" value="InterPro"/>
</dbReference>
<dbReference type="SUPFAM" id="SSF88659">
    <property type="entry name" value="Sigma3 and sigma4 domains of RNA polymerase sigma factors"/>
    <property type="match status" value="1"/>
</dbReference>
<dbReference type="AlphaFoldDB" id="D6XYY7"/>
<dbReference type="Pfam" id="PF08281">
    <property type="entry name" value="Sigma70_r4_2"/>
    <property type="match status" value="1"/>
</dbReference>
<gene>
    <name evidence="4" type="ordered locus">Bsel_0766</name>
</gene>
<dbReference type="InterPro" id="IPR036388">
    <property type="entry name" value="WH-like_DNA-bd_sf"/>
</dbReference>
<name>D6XYY7_BACIE</name>
<dbReference type="STRING" id="439292.Bsel_0766"/>
<evidence type="ECO:0000256" key="1">
    <source>
        <dbReference type="SAM" id="Coils"/>
    </source>
</evidence>
<dbReference type="EMBL" id="CP001791">
    <property type="protein sequence ID" value="ADH98295.1"/>
    <property type="molecule type" value="Genomic_DNA"/>
</dbReference>
<feature type="coiled-coil region" evidence="1">
    <location>
        <begin position="68"/>
        <end position="95"/>
    </location>
</feature>
<evidence type="ECO:0000259" key="3">
    <source>
        <dbReference type="Pfam" id="PF08281"/>
    </source>
</evidence>
<evidence type="ECO:0000256" key="2">
    <source>
        <dbReference type="SAM" id="MobiDB-lite"/>
    </source>
</evidence>
<feature type="region of interest" description="Disordered" evidence="2">
    <location>
        <begin position="1"/>
        <end position="24"/>
    </location>
</feature>
<dbReference type="GO" id="GO:0003677">
    <property type="term" value="F:DNA binding"/>
    <property type="evidence" value="ECO:0007669"/>
    <property type="project" value="InterPro"/>
</dbReference>
<dbReference type="Proteomes" id="UP000000271">
    <property type="component" value="Chromosome"/>
</dbReference>
<dbReference type="InterPro" id="IPR013324">
    <property type="entry name" value="RNA_pol_sigma_r3/r4-like"/>
</dbReference>
<evidence type="ECO:0000313" key="4">
    <source>
        <dbReference type="EMBL" id="ADH98295.1"/>
    </source>
</evidence>
<feature type="domain" description="RNA polymerase sigma factor 70 region 4 type 2" evidence="3">
    <location>
        <begin position="76"/>
        <end position="127"/>
    </location>
</feature>
<dbReference type="GO" id="GO:0016987">
    <property type="term" value="F:sigma factor activity"/>
    <property type="evidence" value="ECO:0007669"/>
    <property type="project" value="InterPro"/>
</dbReference>